<name>A0A6S7GYG3_PARCT</name>
<dbReference type="EMBL" id="CACRXK020002632">
    <property type="protein sequence ID" value="CAB3995282.1"/>
    <property type="molecule type" value="Genomic_DNA"/>
</dbReference>
<protein>
    <submittedName>
        <fullName evidence="1">Uncharacterized protein</fullName>
    </submittedName>
</protein>
<accession>A0A6S7GYG3</accession>
<evidence type="ECO:0000313" key="1">
    <source>
        <dbReference type="EMBL" id="CAB3995282.1"/>
    </source>
</evidence>
<dbReference type="Proteomes" id="UP001152795">
    <property type="component" value="Unassembled WGS sequence"/>
</dbReference>
<reference evidence="1" key="1">
    <citation type="submission" date="2020-04" db="EMBL/GenBank/DDBJ databases">
        <authorList>
            <person name="Alioto T."/>
            <person name="Alioto T."/>
            <person name="Gomez Garrido J."/>
        </authorList>
    </citation>
    <scope>NUCLEOTIDE SEQUENCE</scope>
    <source>
        <strain evidence="1">A484AB</strain>
    </source>
</reference>
<gene>
    <name evidence="1" type="ORF">PACLA_8A029091</name>
</gene>
<evidence type="ECO:0000313" key="2">
    <source>
        <dbReference type="Proteomes" id="UP001152795"/>
    </source>
</evidence>
<organism evidence="1 2">
    <name type="scientific">Paramuricea clavata</name>
    <name type="common">Red gorgonian</name>
    <name type="synonym">Violescent sea-whip</name>
    <dbReference type="NCBI Taxonomy" id="317549"/>
    <lineage>
        <taxon>Eukaryota</taxon>
        <taxon>Metazoa</taxon>
        <taxon>Cnidaria</taxon>
        <taxon>Anthozoa</taxon>
        <taxon>Octocorallia</taxon>
        <taxon>Malacalcyonacea</taxon>
        <taxon>Plexauridae</taxon>
        <taxon>Paramuricea</taxon>
    </lineage>
</organism>
<proteinExistence type="predicted"/>
<comment type="caution">
    <text evidence="1">The sequence shown here is derived from an EMBL/GenBank/DDBJ whole genome shotgun (WGS) entry which is preliminary data.</text>
</comment>
<dbReference type="OrthoDB" id="5967439at2759"/>
<keyword evidence="2" id="KW-1185">Reference proteome</keyword>
<sequence>MSRQQRSKLKWTEQMNTDLLECKKKAMEFLKSENPPCHVNGRKKGYIRVMNDLWDKKGYEHLGLKSQNLRDQAARLEKINATAETRPIGKVSGGAVIDDEREQTLDENQRRHNTISQHEFSNFENQNTISQNANLEVNSNLDLHTDNDIVQNSHERQETEAVESFEVANDCPGEPHAGIHEAGRLPDYVAVDIPSITIWGRRADGSIITVNSSTIVNAYDEITRWRKNTFLVPYGKVGRDFIDQLTQHINDWNNASQTQHIALKAAIVLLATALQKPSVKSKAKDHKECLEKRLTLWKEGEVESLLREGRSIQKRLAKAKRTEPPNKAKIFAKLVMEGQINSALRYLSEADCDGVLPLTDDVMRQLQEKHPEAQEAKLGSLLFGPFEEVHDSLYQQIDGEMIRETALRTKGSGGPSGVDANGFKRIFACKSFKKSGVNLCEAVATMTRRLCTEYIDPRTIEPILANRLIPLDKGEGAVRPIGVGEVIRRIVGKCVMKVIKPDVIDASGSLQVKARAMSFSIQPGLDAMVVFEEVIKKLNPIS</sequence>
<dbReference type="AlphaFoldDB" id="A0A6S7GYG3"/>